<keyword evidence="3" id="KW-0813">Transport</keyword>
<gene>
    <name evidence="9" type="ORF">A2797_01850</name>
</gene>
<dbReference type="GO" id="GO:0016887">
    <property type="term" value="F:ATP hydrolysis activity"/>
    <property type="evidence" value="ECO:0007669"/>
    <property type="project" value="InterPro"/>
</dbReference>
<feature type="domain" description="ABC transporter" evidence="8">
    <location>
        <begin position="7"/>
        <end position="258"/>
    </location>
</feature>
<dbReference type="NCBIfam" id="TIGR01727">
    <property type="entry name" value="oligo_HPY"/>
    <property type="match status" value="1"/>
</dbReference>
<keyword evidence="4" id="KW-1003">Cell membrane</keyword>
<dbReference type="PROSITE" id="PS50893">
    <property type="entry name" value="ABC_TRANSPORTER_2"/>
    <property type="match status" value="1"/>
</dbReference>
<dbReference type="GO" id="GO:0005524">
    <property type="term" value="F:ATP binding"/>
    <property type="evidence" value="ECO:0007669"/>
    <property type="project" value="UniProtKB-KW"/>
</dbReference>
<comment type="subcellular location">
    <subcellularLocation>
        <location evidence="1">Cell membrane</location>
        <topology evidence="1">Peripheral membrane protein</topology>
    </subcellularLocation>
</comment>
<dbReference type="CDD" id="cd03257">
    <property type="entry name" value="ABC_NikE_OppD_transporters"/>
    <property type="match status" value="1"/>
</dbReference>
<evidence type="ECO:0000256" key="3">
    <source>
        <dbReference type="ARBA" id="ARBA00022448"/>
    </source>
</evidence>
<dbReference type="Pfam" id="PF08352">
    <property type="entry name" value="oligo_HPY"/>
    <property type="match status" value="1"/>
</dbReference>
<comment type="caution">
    <text evidence="9">The sequence shown here is derived from an EMBL/GenBank/DDBJ whole genome shotgun (WGS) entry which is preliminary data.</text>
</comment>
<keyword evidence="5" id="KW-0547">Nucleotide-binding</keyword>
<evidence type="ECO:0000256" key="5">
    <source>
        <dbReference type="ARBA" id="ARBA00022741"/>
    </source>
</evidence>
<dbReference type="InterPro" id="IPR017871">
    <property type="entry name" value="ABC_transporter-like_CS"/>
</dbReference>
<evidence type="ECO:0000256" key="6">
    <source>
        <dbReference type="ARBA" id="ARBA00022840"/>
    </source>
</evidence>
<dbReference type="SUPFAM" id="SSF52540">
    <property type="entry name" value="P-loop containing nucleoside triphosphate hydrolases"/>
    <property type="match status" value="1"/>
</dbReference>
<evidence type="ECO:0000256" key="1">
    <source>
        <dbReference type="ARBA" id="ARBA00004202"/>
    </source>
</evidence>
<accession>A0A1F4VFX3</accession>
<evidence type="ECO:0000313" key="9">
    <source>
        <dbReference type="EMBL" id="OGC56094.1"/>
    </source>
</evidence>
<dbReference type="InterPro" id="IPR027417">
    <property type="entry name" value="P-loop_NTPase"/>
</dbReference>
<dbReference type="GO" id="GO:0015833">
    <property type="term" value="P:peptide transport"/>
    <property type="evidence" value="ECO:0007669"/>
    <property type="project" value="InterPro"/>
</dbReference>
<evidence type="ECO:0000256" key="2">
    <source>
        <dbReference type="ARBA" id="ARBA00005417"/>
    </source>
</evidence>
<dbReference type="InterPro" id="IPR003439">
    <property type="entry name" value="ABC_transporter-like_ATP-bd"/>
</dbReference>
<sequence length="324" mass="35514">MPNPPLLEVRDLTLSYGSGSKKLTALDRVSFTIKQAGEALAVVGESGSGKSSLASAIMKILPNNVSEFSGSVRLNGEDIKEMPESQLSRSIRWKRVSWVPQEASAVFNPIYQIGRQLEETLGVHGVRDSQVRRAEAIRLFQLVGLNSESDLAKYPSELSGGMRQRAAIAMALALKPSLVILDEPTSALDVSLQGGIISLLQDLRDQFDLSYIFITHDVVLATKLCNSFVVLYGGRIAEYGSREAVIDRASHKYTRALLNCVPTFEPGQKMLSIPGEPPDLRKVAGRCPFYPRPAIRCDGCRENEPPVLVEVEEGHWVAQHILSS</sequence>
<dbReference type="PANTHER" id="PTHR43297:SF2">
    <property type="entry name" value="DIPEPTIDE TRANSPORT ATP-BINDING PROTEIN DPPD"/>
    <property type="match status" value="1"/>
</dbReference>
<dbReference type="SMART" id="SM00382">
    <property type="entry name" value="AAA"/>
    <property type="match status" value="1"/>
</dbReference>
<keyword evidence="7" id="KW-0472">Membrane</keyword>
<dbReference type="PROSITE" id="PS00211">
    <property type="entry name" value="ABC_TRANSPORTER_1"/>
    <property type="match status" value="1"/>
</dbReference>
<evidence type="ECO:0000259" key="8">
    <source>
        <dbReference type="PROSITE" id="PS50893"/>
    </source>
</evidence>
<reference evidence="9 10" key="1">
    <citation type="journal article" date="2016" name="Nat. Commun.">
        <title>Thousands of microbial genomes shed light on interconnected biogeochemical processes in an aquifer system.</title>
        <authorList>
            <person name="Anantharaman K."/>
            <person name="Brown C.T."/>
            <person name="Hug L.A."/>
            <person name="Sharon I."/>
            <person name="Castelle C.J."/>
            <person name="Probst A.J."/>
            <person name="Thomas B.C."/>
            <person name="Singh A."/>
            <person name="Wilkins M.J."/>
            <person name="Karaoz U."/>
            <person name="Brodie E.L."/>
            <person name="Williams K.H."/>
            <person name="Hubbard S.S."/>
            <person name="Banfield J.F."/>
        </authorList>
    </citation>
    <scope>NUCLEOTIDE SEQUENCE [LARGE SCALE GENOMIC DNA]</scope>
</reference>
<organism evidence="9 10">
    <name type="scientific">candidate division WWE3 bacterium RIFCSPHIGHO2_01_FULL_48_15</name>
    <dbReference type="NCBI Taxonomy" id="1802619"/>
    <lineage>
        <taxon>Bacteria</taxon>
        <taxon>Katanobacteria</taxon>
    </lineage>
</organism>
<dbReference type="EMBL" id="MEVC01000003">
    <property type="protein sequence ID" value="OGC56094.1"/>
    <property type="molecule type" value="Genomic_DNA"/>
</dbReference>
<dbReference type="Gene3D" id="3.40.50.300">
    <property type="entry name" value="P-loop containing nucleotide triphosphate hydrolases"/>
    <property type="match status" value="1"/>
</dbReference>
<dbReference type="AlphaFoldDB" id="A0A1F4VFX3"/>
<proteinExistence type="inferred from homology"/>
<evidence type="ECO:0000256" key="7">
    <source>
        <dbReference type="ARBA" id="ARBA00023136"/>
    </source>
</evidence>
<comment type="similarity">
    <text evidence="2">Belongs to the ABC transporter superfamily.</text>
</comment>
<dbReference type="InterPro" id="IPR003593">
    <property type="entry name" value="AAA+_ATPase"/>
</dbReference>
<dbReference type="GO" id="GO:0005886">
    <property type="term" value="C:plasma membrane"/>
    <property type="evidence" value="ECO:0007669"/>
    <property type="project" value="UniProtKB-SubCell"/>
</dbReference>
<evidence type="ECO:0000313" key="10">
    <source>
        <dbReference type="Proteomes" id="UP000179005"/>
    </source>
</evidence>
<dbReference type="InterPro" id="IPR013563">
    <property type="entry name" value="Oligopep_ABC_C"/>
</dbReference>
<dbReference type="STRING" id="1802619.A2797_01850"/>
<dbReference type="InterPro" id="IPR050388">
    <property type="entry name" value="ABC_Ni/Peptide_Import"/>
</dbReference>
<dbReference type="Proteomes" id="UP000179005">
    <property type="component" value="Unassembled WGS sequence"/>
</dbReference>
<dbReference type="PANTHER" id="PTHR43297">
    <property type="entry name" value="OLIGOPEPTIDE TRANSPORT ATP-BINDING PROTEIN APPD"/>
    <property type="match status" value="1"/>
</dbReference>
<dbReference type="Pfam" id="PF00005">
    <property type="entry name" value="ABC_tran"/>
    <property type="match status" value="1"/>
</dbReference>
<protein>
    <recommendedName>
        <fullName evidence="8">ABC transporter domain-containing protein</fullName>
    </recommendedName>
</protein>
<name>A0A1F4VFX3_UNCKA</name>
<keyword evidence="6" id="KW-0067">ATP-binding</keyword>
<evidence type="ECO:0000256" key="4">
    <source>
        <dbReference type="ARBA" id="ARBA00022475"/>
    </source>
</evidence>